<feature type="transmembrane region" description="Helical" evidence="1">
    <location>
        <begin position="108"/>
        <end position="126"/>
    </location>
</feature>
<feature type="transmembrane region" description="Helical" evidence="1">
    <location>
        <begin position="34"/>
        <end position="57"/>
    </location>
</feature>
<name>A0A553NCN5_TIGCA</name>
<reference evidence="2 3" key="1">
    <citation type="journal article" date="2018" name="Nat. Ecol. Evol.">
        <title>Genomic signatures of mitonuclear coevolution across populations of Tigriopus californicus.</title>
        <authorList>
            <person name="Barreto F.S."/>
            <person name="Watson E.T."/>
            <person name="Lima T.G."/>
            <person name="Willett C.S."/>
            <person name="Edmands S."/>
            <person name="Li W."/>
            <person name="Burton R.S."/>
        </authorList>
    </citation>
    <scope>NUCLEOTIDE SEQUENCE [LARGE SCALE GENOMIC DNA]</scope>
    <source>
        <strain evidence="2 3">San Diego</strain>
    </source>
</reference>
<dbReference type="InterPro" id="IPR029058">
    <property type="entry name" value="AB_hydrolase_fold"/>
</dbReference>
<protein>
    <recommendedName>
        <fullName evidence="4">AB hydrolase-1 domain-containing protein</fullName>
    </recommendedName>
</protein>
<evidence type="ECO:0000313" key="2">
    <source>
        <dbReference type="EMBL" id="TRY63204.1"/>
    </source>
</evidence>
<evidence type="ECO:0000313" key="3">
    <source>
        <dbReference type="Proteomes" id="UP000318571"/>
    </source>
</evidence>
<dbReference type="EMBL" id="VCGU01000458">
    <property type="protein sequence ID" value="TRY63204.1"/>
    <property type="molecule type" value="Genomic_DNA"/>
</dbReference>
<organism evidence="2 3">
    <name type="scientific">Tigriopus californicus</name>
    <name type="common">Marine copepod</name>
    <dbReference type="NCBI Taxonomy" id="6832"/>
    <lineage>
        <taxon>Eukaryota</taxon>
        <taxon>Metazoa</taxon>
        <taxon>Ecdysozoa</taxon>
        <taxon>Arthropoda</taxon>
        <taxon>Crustacea</taxon>
        <taxon>Multicrustacea</taxon>
        <taxon>Hexanauplia</taxon>
        <taxon>Copepoda</taxon>
        <taxon>Harpacticoida</taxon>
        <taxon>Harpacticidae</taxon>
        <taxon>Tigriopus</taxon>
    </lineage>
</organism>
<dbReference type="SUPFAM" id="SSF53474">
    <property type="entry name" value="alpha/beta-Hydrolases"/>
    <property type="match status" value="1"/>
</dbReference>
<keyword evidence="1" id="KW-0472">Membrane</keyword>
<dbReference type="Gene3D" id="3.40.50.1820">
    <property type="entry name" value="alpha/beta hydrolase"/>
    <property type="match status" value="1"/>
</dbReference>
<keyword evidence="3" id="KW-1185">Reference proteome</keyword>
<evidence type="ECO:0000256" key="1">
    <source>
        <dbReference type="SAM" id="Phobius"/>
    </source>
</evidence>
<dbReference type="AlphaFoldDB" id="A0A553NCN5"/>
<keyword evidence="1" id="KW-1133">Transmembrane helix</keyword>
<feature type="transmembrane region" description="Helical" evidence="1">
    <location>
        <begin position="69"/>
        <end position="88"/>
    </location>
</feature>
<sequence length="430" mass="48422">MPRDRSYSPNISSPIIEAEKLRQSKAMIPPNRTIFLSLGVLFTLTGVIALIAYSVLIAYIPDFWFVRNYYFNIWTSIFILYFGIQVLIEAKSGPWFDSKVCKFLDVSFSAYCLLCFLASSALFFIFGRIDLGVWYIVLVALMAMNIVVVLVPMNEVSKVGMFGDADENDPGNVSSCCTSSLRVMNWFFRGIFFILVGLATISAVLHGLGVIAFWPENGKFLNLHLDQDQMQKVHYVCEGSSSNEAATVIFESSASHGLADWIGILKANAEKRRICVWDKPGLGWSDYLYGYQKEPSNYYGALLRALKEAEPNYQPPYVGVGWGGGGETLWKFAISQPEAFKSLVLYEVHLIFTQWTESEVKNIKCKSEGVIGGKDEEECKYAVDFELALAKAKEDLIPNPRKRIRCREQQCGLAYGIFENPQFLLDNIPN</sequence>
<accession>A0A553NCN5</accession>
<gene>
    <name evidence="2" type="ORF">TCAL_03543</name>
</gene>
<comment type="caution">
    <text evidence="2">The sequence shown here is derived from an EMBL/GenBank/DDBJ whole genome shotgun (WGS) entry which is preliminary data.</text>
</comment>
<proteinExistence type="predicted"/>
<dbReference type="Proteomes" id="UP000318571">
    <property type="component" value="Chromosome 10"/>
</dbReference>
<evidence type="ECO:0008006" key="4">
    <source>
        <dbReference type="Google" id="ProtNLM"/>
    </source>
</evidence>
<feature type="transmembrane region" description="Helical" evidence="1">
    <location>
        <begin position="191"/>
        <end position="214"/>
    </location>
</feature>
<keyword evidence="1" id="KW-0812">Transmembrane</keyword>
<feature type="transmembrane region" description="Helical" evidence="1">
    <location>
        <begin position="133"/>
        <end position="153"/>
    </location>
</feature>